<dbReference type="KEGG" id="tut:107368699"/>
<sequence length="250" mass="28386">MNGINSKYLLYTLTFALHFQLGLGFFVSNDTKCPELLAQIDETVKDILHMRDNPIFPVNETTRDLYCRPYKTLIPTIIKVAPCLPPFLTQVILIFGYGQRRVLRAACGTKDPEIFKYYRCINEDYAKKLRTNEAVYLNSLAMIKENATEGQMIPALCCATRKVLEDSKNIKSPKCVDGPLNVSGYIYDRLTEGLDDFLTLVCSTFPDFASCLRKQPKAVDFLLINESSNVDFKNKTLVQTFLSIMNMLTS</sequence>
<dbReference type="EnsemblMetazoa" id="tetur28g01890.1">
    <property type="protein sequence ID" value="tetur28g01890.1"/>
    <property type="gene ID" value="tetur28g01890"/>
</dbReference>
<reference evidence="2" key="2">
    <citation type="submission" date="2015-06" db="UniProtKB">
        <authorList>
            <consortium name="EnsemblMetazoa"/>
        </authorList>
    </citation>
    <scope>IDENTIFICATION</scope>
</reference>
<dbReference type="Proteomes" id="UP000015104">
    <property type="component" value="Unassembled WGS sequence"/>
</dbReference>
<name>T1KZK1_TETUR</name>
<dbReference type="AlphaFoldDB" id="T1KZK1"/>
<dbReference type="EMBL" id="CAEY01000741">
    <property type="status" value="NOT_ANNOTATED_CDS"/>
    <property type="molecule type" value="Genomic_DNA"/>
</dbReference>
<feature type="chain" id="PRO_5004581920" evidence="1">
    <location>
        <begin position="25"/>
        <end position="250"/>
    </location>
</feature>
<organism evidence="2 3">
    <name type="scientific">Tetranychus urticae</name>
    <name type="common">Two-spotted spider mite</name>
    <dbReference type="NCBI Taxonomy" id="32264"/>
    <lineage>
        <taxon>Eukaryota</taxon>
        <taxon>Metazoa</taxon>
        <taxon>Ecdysozoa</taxon>
        <taxon>Arthropoda</taxon>
        <taxon>Chelicerata</taxon>
        <taxon>Arachnida</taxon>
        <taxon>Acari</taxon>
        <taxon>Acariformes</taxon>
        <taxon>Trombidiformes</taxon>
        <taxon>Prostigmata</taxon>
        <taxon>Eleutherengona</taxon>
        <taxon>Raphignathae</taxon>
        <taxon>Tetranychoidea</taxon>
        <taxon>Tetranychidae</taxon>
        <taxon>Tetranychus</taxon>
    </lineage>
</organism>
<evidence type="ECO:0000313" key="2">
    <source>
        <dbReference type="EnsemblMetazoa" id="tetur28g01890.1"/>
    </source>
</evidence>
<keyword evidence="3" id="KW-1185">Reference proteome</keyword>
<dbReference type="HOGENOM" id="CLU_1125797_0_0_1"/>
<protein>
    <submittedName>
        <fullName evidence="2">Uncharacterized protein</fullName>
    </submittedName>
</protein>
<reference evidence="3" key="1">
    <citation type="submission" date="2011-08" db="EMBL/GenBank/DDBJ databases">
        <authorList>
            <person name="Rombauts S."/>
        </authorList>
    </citation>
    <scope>NUCLEOTIDE SEQUENCE</scope>
    <source>
        <strain evidence="3">London</strain>
    </source>
</reference>
<keyword evidence="1" id="KW-0732">Signal</keyword>
<proteinExistence type="predicted"/>
<accession>T1KZK1</accession>
<gene>
    <name evidence="2" type="primary">107368699</name>
</gene>
<evidence type="ECO:0000256" key="1">
    <source>
        <dbReference type="SAM" id="SignalP"/>
    </source>
</evidence>
<evidence type="ECO:0000313" key="3">
    <source>
        <dbReference type="Proteomes" id="UP000015104"/>
    </source>
</evidence>
<feature type="signal peptide" evidence="1">
    <location>
        <begin position="1"/>
        <end position="24"/>
    </location>
</feature>